<feature type="compositionally biased region" description="Low complexity" evidence="1">
    <location>
        <begin position="94"/>
        <end position="106"/>
    </location>
</feature>
<gene>
    <name evidence="3" type="ORF">CRD59_07625</name>
</gene>
<dbReference type="AlphaFoldDB" id="A0A366KAE6"/>
<accession>A0A366KAE6</accession>
<feature type="region of interest" description="Disordered" evidence="1">
    <location>
        <begin position="85"/>
        <end position="112"/>
    </location>
</feature>
<keyword evidence="4" id="KW-1185">Reference proteome</keyword>
<organism evidence="3 4">
    <name type="scientific">Bifidobacterium xylocopae</name>
    <dbReference type="NCBI Taxonomy" id="2493119"/>
    <lineage>
        <taxon>Bacteria</taxon>
        <taxon>Bacillati</taxon>
        <taxon>Actinomycetota</taxon>
        <taxon>Actinomycetes</taxon>
        <taxon>Bifidobacteriales</taxon>
        <taxon>Bifidobacteriaceae</taxon>
        <taxon>Bifidobacterium</taxon>
    </lineage>
</organism>
<name>A0A366KAE6_9BIFI</name>
<comment type="caution">
    <text evidence="3">The sequence shown here is derived from an EMBL/GenBank/DDBJ whole genome shotgun (WGS) entry which is preliminary data.</text>
</comment>
<keyword evidence="2" id="KW-1133">Transmembrane helix</keyword>
<evidence type="ECO:0000256" key="2">
    <source>
        <dbReference type="SAM" id="Phobius"/>
    </source>
</evidence>
<dbReference type="EMBL" id="PDCH01000061">
    <property type="protein sequence ID" value="RBP98715.1"/>
    <property type="molecule type" value="Genomic_DNA"/>
</dbReference>
<evidence type="ECO:0000313" key="4">
    <source>
        <dbReference type="Proteomes" id="UP000252345"/>
    </source>
</evidence>
<keyword evidence="2" id="KW-0472">Membrane</keyword>
<reference evidence="3 4" key="1">
    <citation type="submission" date="2017-10" db="EMBL/GenBank/DDBJ databases">
        <title>Bifidobacterium xylocopum sp. nov. and Bifidobacterium aemilianum sp. nov., from the carpenter bee (Xylocopa violacea) digestive tract.</title>
        <authorList>
            <person name="Alberoni D."/>
            <person name="Baffoni L."/>
            <person name="Di Gioia D."/>
            <person name="Gaggia F."/>
            <person name="Biavati B."/>
        </authorList>
    </citation>
    <scope>NUCLEOTIDE SEQUENCE [LARGE SCALE GENOMIC DNA]</scope>
    <source>
        <strain evidence="3 4">XV2</strain>
    </source>
</reference>
<feature type="transmembrane region" description="Helical" evidence="2">
    <location>
        <begin position="6"/>
        <end position="27"/>
    </location>
</feature>
<evidence type="ECO:0000313" key="3">
    <source>
        <dbReference type="EMBL" id="RBP98715.1"/>
    </source>
</evidence>
<keyword evidence="2" id="KW-0812">Transmembrane</keyword>
<dbReference type="Proteomes" id="UP000252345">
    <property type="component" value="Unassembled WGS sequence"/>
</dbReference>
<sequence>MQHTNIFMRSVMQCVINYVVLMYLFFFSRQQTATDLRLGLVGSDMCIRGRLRIAHIDAKPVAHVTAESNIVEELVGDTAPRVDGWVPSTRGAVSPTSSSTASYTQQTPPPKA</sequence>
<protein>
    <submittedName>
        <fullName evidence="3">Uncharacterized protein</fullName>
    </submittedName>
</protein>
<evidence type="ECO:0000256" key="1">
    <source>
        <dbReference type="SAM" id="MobiDB-lite"/>
    </source>
</evidence>
<proteinExistence type="predicted"/>